<organism evidence="1 2">
    <name type="scientific">Dreissena polymorpha</name>
    <name type="common">Zebra mussel</name>
    <name type="synonym">Mytilus polymorpha</name>
    <dbReference type="NCBI Taxonomy" id="45954"/>
    <lineage>
        <taxon>Eukaryota</taxon>
        <taxon>Metazoa</taxon>
        <taxon>Spiralia</taxon>
        <taxon>Lophotrochozoa</taxon>
        <taxon>Mollusca</taxon>
        <taxon>Bivalvia</taxon>
        <taxon>Autobranchia</taxon>
        <taxon>Heteroconchia</taxon>
        <taxon>Euheterodonta</taxon>
        <taxon>Imparidentia</taxon>
        <taxon>Neoheterodontei</taxon>
        <taxon>Myida</taxon>
        <taxon>Dreissenoidea</taxon>
        <taxon>Dreissenidae</taxon>
        <taxon>Dreissena</taxon>
    </lineage>
</organism>
<comment type="caution">
    <text evidence="1">The sequence shown here is derived from an EMBL/GenBank/DDBJ whole genome shotgun (WGS) entry which is preliminary data.</text>
</comment>
<dbReference type="Proteomes" id="UP000828390">
    <property type="component" value="Unassembled WGS sequence"/>
</dbReference>
<dbReference type="EMBL" id="JAIWYP010000001">
    <property type="protein sequence ID" value="KAH3885448.1"/>
    <property type="molecule type" value="Genomic_DNA"/>
</dbReference>
<evidence type="ECO:0000313" key="1">
    <source>
        <dbReference type="EMBL" id="KAH3885448.1"/>
    </source>
</evidence>
<sequence length="87" mass="10018">MQHQHAGHEEAAVELRNAVKTFPYSFQYLCYRGFLVGSSSKSMILVELVYHWAVSPTTGLECPPQKEPREGIGVHYASFHELQMFYR</sequence>
<evidence type="ECO:0000313" key="2">
    <source>
        <dbReference type="Proteomes" id="UP000828390"/>
    </source>
</evidence>
<dbReference type="AlphaFoldDB" id="A0A9D4S048"/>
<reference evidence="1" key="1">
    <citation type="journal article" date="2019" name="bioRxiv">
        <title>The Genome of the Zebra Mussel, Dreissena polymorpha: A Resource for Invasive Species Research.</title>
        <authorList>
            <person name="McCartney M.A."/>
            <person name="Auch B."/>
            <person name="Kono T."/>
            <person name="Mallez S."/>
            <person name="Zhang Y."/>
            <person name="Obille A."/>
            <person name="Becker A."/>
            <person name="Abrahante J.E."/>
            <person name="Garbe J."/>
            <person name="Badalamenti J.P."/>
            <person name="Herman A."/>
            <person name="Mangelson H."/>
            <person name="Liachko I."/>
            <person name="Sullivan S."/>
            <person name="Sone E.D."/>
            <person name="Koren S."/>
            <person name="Silverstein K.A.T."/>
            <person name="Beckman K.B."/>
            <person name="Gohl D.M."/>
        </authorList>
    </citation>
    <scope>NUCLEOTIDE SEQUENCE</scope>
    <source>
        <strain evidence="1">Duluth1</strain>
        <tissue evidence="1">Whole animal</tissue>
    </source>
</reference>
<reference evidence="1" key="2">
    <citation type="submission" date="2020-11" db="EMBL/GenBank/DDBJ databases">
        <authorList>
            <person name="McCartney M.A."/>
            <person name="Auch B."/>
            <person name="Kono T."/>
            <person name="Mallez S."/>
            <person name="Becker A."/>
            <person name="Gohl D.M."/>
            <person name="Silverstein K.A.T."/>
            <person name="Koren S."/>
            <person name="Bechman K.B."/>
            <person name="Herman A."/>
            <person name="Abrahante J.E."/>
            <person name="Garbe J."/>
        </authorList>
    </citation>
    <scope>NUCLEOTIDE SEQUENCE</scope>
    <source>
        <strain evidence="1">Duluth1</strain>
        <tissue evidence="1">Whole animal</tissue>
    </source>
</reference>
<proteinExistence type="predicted"/>
<keyword evidence="2" id="KW-1185">Reference proteome</keyword>
<protein>
    <submittedName>
        <fullName evidence="1">Uncharacterized protein</fullName>
    </submittedName>
</protein>
<accession>A0A9D4S048</accession>
<name>A0A9D4S048_DREPO</name>
<gene>
    <name evidence="1" type="ORF">DPMN_009442</name>
</gene>